<dbReference type="Pfam" id="PF00989">
    <property type="entry name" value="PAS"/>
    <property type="match status" value="1"/>
</dbReference>
<dbReference type="SUPFAM" id="SSF47384">
    <property type="entry name" value="Homodimeric domain of signal transducing histidine kinase"/>
    <property type="match status" value="1"/>
</dbReference>
<dbReference type="InterPro" id="IPR036890">
    <property type="entry name" value="HATPase_C_sf"/>
</dbReference>
<dbReference type="Gene3D" id="3.30.450.20">
    <property type="entry name" value="PAS domain"/>
    <property type="match status" value="1"/>
</dbReference>
<dbReference type="InterPro" id="IPR036097">
    <property type="entry name" value="HisK_dim/P_sf"/>
</dbReference>
<dbReference type="PROSITE" id="PS50109">
    <property type="entry name" value="HIS_KIN"/>
    <property type="match status" value="1"/>
</dbReference>
<dbReference type="PRINTS" id="PR00344">
    <property type="entry name" value="BCTRLSENSOR"/>
</dbReference>
<evidence type="ECO:0000259" key="7">
    <source>
        <dbReference type="PROSITE" id="PS50109"/>
    </source>
</evidence>
<keyword evidence="6" id="KW-0902">Two-component regulatory system</keyword>
<dbReference type="InterPro" id="IPR003594">
    <property type="entry name" value="HATPase_dom"/>
</dbReference>
<dbReference type="SMART" id="SM00387">
    <property type="entry name" value="HATPase_c"/>
    <property type="match status" value="1"/>
</dbReference>
<dbReference type="SMART" id="SM00091">
    <property type="entry name" value="PAS"/>
    <property type="match status" value="1"/>
</dbReference>
<dbReference type="PANTHER" id="PTHR43711:SF26">
    <property type="entry name" value="SENSOR HISTIDINE KINASE RCSC"/>
    <property type="match status" value="1"/>
</dbReference>
<dbReference type="PANTHER" id="PTHR43711">
    <property type="entry name" value="TWO-COMPONENT HISTIDINE KINASE"/>
    <property type="match status" value="1"/>
</dbReference>
<gene>
    <name evidence="9" type="ORF">FHS68_001776</name>
</gene>
<evidence type="ECO:0000256" key="2">
    <source>
        <dbReference type="ARBA" id="ARBA00012438"/>
    </source>
</evidence>
<dbReference type="CDD" id="cd00130">
    <property type="entry name" value="PAS"/>
    <property type="match status" value="1"/>
</dbReference>
<evidence type="ECO:0000256" key="4">
    <source>
        <dbReference type="ARBA" id="ARBA00022679"/>
    </source>
</evidence>
<dbReference type="Gene3D" id="3.30.565.10">
    <property type="entry name" value="Histidine kinase-like ATPase, C-terminal domain"/>
    <property type="match status" value="1"/>
</dbReference>
<dbReference type="EC" id="2.7.13.3" evidence="2"/>
<keyword evidence="3" id="KW-0597">Phosphoprotein</keyword>
<dbReference type="Pfam" id="PF02518">
    <property type="entry name" value="HATPase_c"/>
    <property type="match status" value="1"/>
</dbReference>
<dbReference type="EMBL" id="JAASQJ010000002">
    <property type="protein sequence ID" value="NIJ52606.1"/>
    <property type="molecule type" value="Genomic_DNA"/>
</dbReference>
<reference evidence="9 10" key="1">
    <citation type="submission" date="2020-03" db="EMBL/GenBank/DDBJ databases">
        <title>Genomic Encyclopedia of Type Strains, Phase IV (KMG-IV): sequencing the most valuable type-strain genomes for metagenomic binning, comparative biology and taxonomic classification.</title>
        <authorList>
            <person name="Goeker M."/>
        </authorList>
    </citation>
    <scope>NUCLEOTIDE SEQUENCE [LARGE SCALE GENOMIC DNA]</scope>
    <source>
        <strain evidence="9 10">DSM 102865</strain>
    </source>
</reference>
<dbReference type="CDD" id="cd00082">
    <property type="entry name" value="HisKA"/>
    <property type="match status" value="1"/>
</dbReference>
<comment type="caution">
    <text evidence="9">The sequence shown here is derived from an EMBL/GenBank/DDBJ whole genome shotgun (WGS) entry which is preliminary data.</text>
</comment>
<proteinExistence type="predicted"/>
<feature type="domain" description="PAS" evidence="8">
    <location>
        <begin position="3"/>
        <end position="56"/>
    </location>
</feature>
<evidence type="ECO:0000256" key="5">
    <source>
        <dbReference type="ARBA" id="ARBA00022777"/>
    </source>
</evidence>
<dbReference type="InterPro" id="IPR035965">
    <property type="entry name" value="PAS-like_dom_sf"/>
</dbReference>
<comment type="catalytic activity">
    <reaction evidence="1">
        <text>ATP + protein L-histidine = ADP + protein N-phospho-L-histidine.</text>
        <dbReference type="EC" id="2.7.13.3"/>
    </reaction>
</comment>
<dbReference type="Proteomes" id="UP001179181">
    <property type="component" value="Unassembled WGS sequence"/>
</dbReference>
<keyword evidence="5" id="KW-0418">Kinase</keyword>
<dbReference type="CDD" id="cd00075">
    <property type="entry name" value="HATPase"/>
    <property type="match status" value="1"/>
</dbReference>
<dbReference type="SMART" id="SM00388">
    <property type="entry name" value="HisKA"/>
    <property type="match status" value="1"/>
</dbReference>
<evidence type="ECO:0000259" key="8">
    <source>
        <dbReference type="PROSITE" id="PS50112"/>
    </source>
</evidence>
<dbReference type="InterPro" id="IPR005467">
    <property type="entry name" value="His_kinase_dom"/>
</dbReference>
<dbReference type="InterPro" id="IPR003661">
    <property type="entry name" value="HisK_dim/P_dom"/>
</dbReference>
<dbReference type="InterPro" id="IPR000014">
    <property type="entry name" value="PAS"/>
</dbReference>
<evidence type="ECO:0000256" key="3">
    <source>
        <dbReference type="ARBA" id="ARBA00022553"/>
    </source>
</evidence>
<dbReference type="PROSITE" id="PS50112">
    <property type="entry name" value="PAS"/>
    <property type="match status" value="1"/>
</dbReference>
<dbReference type="SUPFAM" id="SSF55874">
    <property type="entry name" value="ATPase domain of HSP90 chaperone/DNA topoisomerase II/histidine kinase"/>
    <property type="match status" value="1"/>
</dbReference>
<keyword evidence="10" id="KW-1185">Reference proteome</keyword>
<protein>
    <recommendedName>
        <fullName evidence="2">histidine kinase</fullName>
        <ecNumber evidence="2">2.7.13.3</ecNumber>
    </recommendedName>
</protein>
<evidence type="ECO:0000256" key="6">
    <source>
        <dbReference type="ARBA" id="ARBA00023012"/>
    </source>
</evidence>
<dbReference type="SUPFAM" id="SSF55785">
    <property type="entry name" value="PYP-like sensor domain (PAS domain)"/>
    <property type="match status" value="1"/>
</dbReference>
<evidence type="ECO:0000313" key="9">
    <source>
        <dbReference type="EMBL" id="NIJ52606.1"/>
    </source>
</evidence>
<organism evidence="9 10">
    <name type="scientific">Dyadobacter arcticus</name>
    <dbReference type="NCBI Taxonomy" id="1078754"/>
    <lineage>
        <taxon>Bacteria</taxon>
        <taxon>Pseudomonadati</taxon>
        <taxon>Bacteroidota</taxon>
        <taxon>Cytophagia</taxon>
        <taxon>Cytophagales</taxon>
        <taxon>Spirosomataceae</taxon>
        <taxon>Dyadobacter</taxon>
    </lineage>
</organism>
<dbReference type="InterPro" id="IPR004358">
    <property type="entry name" value="Sig_transdc_His_kin-like_C"/>
</dbReference>
<accession>A0ABX0UHW4</accession>
<name>A0ABX0UHW4_9BACT</name>
<feature type="domain" description="Histidine kinase" evidence="7">
    <location>
        <begin position="180"/>
        <end position="396"/>
    </location>
</feature>
<sequence>MENSALLKAIIDNAIDGIITIDCQGTIETINPSGCRLFEYDPGEVIGQNISMLMPSPDRDKHNDYLHNYHQTAKKSIIGTGREVTGLRKSGAVFPFRLGISEVQFSGRKIYTGFIHDLSREKDAEEKLKEYALHLEEQVQERTRLLHETITALGEAKEKVSRLLEKEMELGQLKSRFVSMASHEFRTPLSAIQLSSILIEKYSGESISPNISRHTAKIKVLVAHLTGVLNDFLSLERLEAGEFKPVLTEFDIVKFSEEITEDMQLIAKQNQQIIYQHSGTSATVILDQSLLRNAIVNLISNAIKYSGENTFIEFNTEITPSLTSICIQDNGIGIPKEDQEHLFEAFFRAHNTGTIPGTGLGLNIVSRYVQLMNGQVKFTSNVNQGTSFTLSFENSHE</sequence>
<dbReference type="Gene3D" id="1.10.287.130">
    <property type="match status" value="1"/>
</dbReference>
<evidence type="ECO:0000313" key="10">
    <source>
        <dbReference type="Proteomes" id="UP001179181"/>
    </source>
</evidence>
<dbReference type="InterPro" id="IPR013767">
    <property type="entry name" value="PAS_fold"/>
</dbReference>
<evidence type="ECO:0000256" key="1">
    <source>
        <dbReference type="ARBA" id="ARBA00000085"/>
    </source>
</evidence>
<dbReference type="RefSeq" id="WP_167269177.1">
    <property type="nucleotide sequence ID" value="NZ_JAASQJ010000002.1"/>
</dbReference>
<dbReference type="Pfam" id="PF00512">
    <property type="entry name" value="HisKA"/>
    <property type="match status" value="1"/>
</dbReference>
<keyword evidence="4" id="KW-0808">Transferase</keyword>
<dbReference type="NCBIfam" id="TIGR00229">
    <property type="entry name" value="sensory_box"/>
    <property type="match status" value="1"/>
</dbReference>
<dbReference type="InterPro" id="IPR050736">
    <property type="entry name" value="Sensor_HK_Regulatory"/>
</dbReference>